<reference evidence="20 21" key="2">
    <citation type="journal article" date="2022" name="Mar. Drugs">
        <title>Bioassay-Guided Fractionation Leads to the Detection of Cholic Acid Generated by the Rare Thalassomonas sp.</title>
        <authorList>
            <person name="Pheiffer F."/>
            <person name="Schneider Y.K."/>
            <person name="Hansen E.H."/>
            <person name="Andersen J.H."/>
            <person name="Isaksson J."/>
            <person name="Busche T."/>
            <person name="R C."/>
            <person name="Kalinowski J."/>
            <person name="Zyl L.V."/>
            <person name="Trindade M."/>
        </authorList>
    </citation>
    <scope>NUCLEOTIDE SEQUENCE [LARGE SCALE GENOMIC DNA]</scope>
    <source>
        <strain evidence="20 21">A5K-106</strain>
    </source>
</reference>
<feature type="signal peptide" evidence="15">
    <location>
        <begin position="1"/>
        <end position="26"/>
    </location>
</feature>
<dbReference type="InterPro" id="IPR032632">
    <property type="entry name" value="Peptidase_M16_M"/>
</dbReference>
<dbReference type="InterPro" id="IPR011249">
    <property type="entry name" value="Metalloenz_LuxS/M16"/>
</dbReference>
<evidence type="ECO:0000256" key="3">
    <source>
        <dbReference type="ARBA" id="ARBA00007261"/>
    </source>
</evidence>
<dbReference type="EC" id="3.4.24.55" evidence="4"/>
<dbReference type="FunFam" id="3.30.830.10:FF:000012">
    <property type="entry name" value="Protease 3"/>
    <property type="match status" value="1"/>
</dbReference>
<evidence type="ECO:0000256" key="10">
    <source>
        <dbReference type="ARBA" id="ARBA00023049"/>
    </source>
</evidence>
<dbReference type="FunFam" id="3.30.830.10:FF:000005">
    <property type="entry name" value="nardilysin isoform X1"/>
    <property type="match status" value="1"/>
</dbReference>
<comment type="cofactor">
    <cofactor evidence="1">
        <name>Zn(2+)</name>
        <dbReference type="ChEBI" id="CHEBI:29105"/>
    </cofactor>
</comment>
<evidence type="ECO:0000256" key="5">
    <source>
        <dbReference type="ARBA" id="ARBA00017565"/>
    </source>
</evidence>
<dbReference type="KEGG" id="tact:SG35_009095"/>
<evidence type="ECO:0000256" key="9">
    <source>
        <dbReference type="ARBA" id="ARBA00022833"/>
    </source>
</evidence>
<comment type="similarity">
    <text evidence="3 14">Belongs to the peptidase M16 family.</text>
</comment>
<dbReference type="SUPFAM" id="SSF63411">
    <property type="entry name" value="LuxS/MPP-like metallohydrolase"/>
    <property type="match status" value="4"/>
</dbReference>
<dbReference type="PANTHER" id="PTHR43690">
    <property type="entry name" value="NARDILYSIN"/>
    <property type="match status" value="1"/>
</dbReference>
<gene>
    <name evidence="20" type="ORF">SG35_009095</name>
</gene>
<dbReference type="GO" id="GO:0005737">
    <property type="term" value="C:cytoplasm"/>
    <property type="evidence" value="ECO:0007669"/>
    <property type="project" value="UniProtKB-ARBA"/>
</dbReference>
<dbReference type="GO" id="GO:0006508">
    <property type="term" value="P:proteolysis"/>
    <property type="evidence" value="ECO:0007669"/>
    <property type="project" value="UniProtKB-KW"/>
</dbReference>
<dbReference type="RefSeq" id="WP_044832393.1">
    <property type="nucleotide sequence ID" value="NZ_CP059735.1"/>
</dbReference>
<dbReference type="InterPro" id="IPR054734">
    <property type="entry name" value="PqqF-like_C_4"/>
</dbReference>
<dbReference type="Pfam" id="PF22456">
    <property type="entry name" value="PqqF-like_C_4"/>
    <property type="match status" value="1"/>
</dbReference>
<proteinExistence type="inferred from homology"/>
<evidence type="ECO:0000259" key="17">
    <source>
        <dbReference type="Pfam" id="PF05193"/>
    </source>
</evidence>
<evidence type="ECO:0000256" key="4">
    <source>
        <dbReference type="ARBA" id="ARBA00012449"/>
    </source>
</evidence>
<evidence type="ECO:0000256" key="8">
    <source>
        <dbReference type="ARBA" id="ARBA00022801"/>
    </source>
</evidence>
<keyword evidence="21" id="KW-1185">Reference proteome</keyword>
<evidence type="ECO:0000256" key="14">
    <source>
        <dbReference type="RuleBase" id="RU004447"/>
    </source>
</evidence>
<dbReference type="AlphaFoldDB" id="A0AAF0C5E3"/>
<accession>A0AAF0C5E3</accession>
<evidence type="ECO:0000313" key="21">
    <source>
        <dbReference type="Proteomes" id="UP000032568"/>
    </source>
</evidence>
<keyword evidence="15" id="KW-0732">Signal</keyword>
<feature type="domain" description="Peptidase M16 C-terminal" evidence="17">
    <location>
        <begin position="224"/>
        <end position="399"/>
    </location>
</feature>
<evidence type="ECO:0000259" key="19">
    <source>
        <dbReference type="Pfam" id="PF22456"/>
    </source>
</evidence>
<reference evidence="20 21" key="1">
    <citation type="journal article" date="2015" name="Genome Announc.">
        <title>Draft Genome Sequences of Marine Isolates of Thalassomonas viridans and Thalassomonas actiniarum.</title>
        <authorList>
            <person name="Olonade I."/>
            <person name="van Zyl L.J."/>
            <person name="Trindade M."/>
        </authorList>
    </citation>
    <scope>NUCLEOTIDE SEQUENCE [LARGE SCALE GENOMIC DNA]</scope>
    <source>
        <strain evidence="20 21">A5K-106</strain>
    </source>
</reference>
<feature type="domain" description="Peptidase M16 middle/third" evidence="18">
    <location>
        <begin position="405"/>
        <end position="681"/>
    </location>
</feature>
<dbReference type="GO" id="GO:0046872">
    <property type="term" value="F:metal ion binding"/>
    <property type="evidence" value="ECO:0007669"/>
    <property type="project" value="UniProtKB-KW"/>
</dbReference>
<evidence type="ECO:0000256" key="2">
    <source>
        <dbReference type="ARBA" id="ARBA00002184"/>
    </source>
</evidence>
<dbReference type="Gene3D" id="3.30.830.10">
    <property type="entry name" value="Metalloenzyme, LuxS/M16 peptidase-like"/>
    <property type="match status" value="4"/>
</dbReference>
<feature type="domain" description="Coenzyme PQQ synthesis protein F-like C-terminal lobe" evidence="19">
    <location>
        <begin position="787"/>
        <end position="879"/>
    </location>
</feature>
<dbReference type="InterPro" id="IPR011765">
    <property type="entry name" value="Pept_M16_N"/>
</dbReference>
<dbReference type="PROSITE" id="PS51257">
    <property type="entry name" value="PROKAR_LIPOPROTEIN"/>
    <property type="match status" value="1"/>
</dbReference>
<dbReference type="InterPro" id="IPR050626">
    <property type="entry name" value="Peptidase_M16"/>
</dbReference>
<evidence type="ECO:0000256" key="6">
    <source>
        <dbReference type="ARBA" id="ARBA00022670"/>
    </source>
</evidence>
<name>A0AAF0C5E3_9GAMM</name>
<dbReference type="InterPro" id="IPR007863">
    <property type="entry name" value="Peptidase_M16_C"/>
</dbReference>
<dbReference type="InterPro" id="IPR001431">
    <property type="entry name" value="Pept_M16_Zn_BS"/>
</dbReference>
<feature type="domain" description="Peptidase M16 N-terminal" evidence="16">
    <location>
        <begin position="61"/>
        <end position="190"/>
    </location>
</feature>
<sequence>MKKILGLSVLALAVLSGCNTTSQNQATPAQSSAVLLSDTFITSPNDKRSYQTLKLDNQIEVVLVSDPSAEKSAASLSVGVGLLHDPMSQQGMAHYLEHMLFLGTERYPDTKGYSEFMAKNGGAHNAYTWLDVTNYMFKANNDAFDEGLDRFSDFFKAPKLYPEYTDKEKNAVNAEWSMRREMDFFGQFKLTRKMMGDHPANRFLIGNLETLGDKEGSGLHQETVEFYNQYYSANIMKVALISNLPLADMEALAKKHFSGIKNKNIEKPSVTKKLDMAQSGSKRVFYKPNEDVKQLKLEFTIENNLKDFAVKPNSFVSYLLNSEMPGSPAQLLKEKGWISGLNADSSPNLYGNYGTLQIDVDLTDSGMQQREKIVATVMQYIKLIKDQGVDKKYFSEISTSLNNQFQFLEKTDEFNYVSQLSANMQNYPVNHAINAPYHYAQFDAAAINRVLAQLSPESLKVWHISQQEETDSKLHFYDGEYRISDLSQAEIASWNKPSDLPLSLPAVNRMLPENFTLKTDKLAKQSQPELAYDKAGIKIWRFASQEFNNQPKGLLEVYFNNPKAGKDIYTSIALEIWADIYNLQQSALSTEAAIAGMGLNVSPGNGLILTLNGFTDKQNSLLQQAIGQLRVKTDEQGFNQAVDRYIRNLNNAGKQFPFYQAFDELNKLTRSGNYSNEQLIKTAKVLTLGDFERIMDQVLKNNQLRAFAFGNYDQADIDSVAKQLSDALPEMHHETSYSRDKFWKPEPGEVMVLKKDLDVADVAIIDLYVHPEPGYKQKARAEVLRSHFRTIAFDKLRTEEQLAYAVGVTARSIEDYAGIGLYIQSPVKGPKDIQNRFDSFKVEYAAELDKVTEETFTQLKNATLVGLKEKPKNLQAEVSPMIRDWYRENFNFDSKAKLIAEVEKVTLADVKNFYRESIGNSDAARLNIQLRGSKFKDTPFADLKGQTEVSNVEQFYKGISFQ</sequence>
<dbReference type="PANTHER" id="PTHR43690:SF18">
    <property type="entry name" value="INSULIN-DEGRADING ENZYME-RELATED"/>
    <property type="match status" value="1"/>
</dbReference>
<dbReference type="PROSITE" id="PS00143">
    <property type="entry name" value="INSULINASE"/>
    <property type="match status" value="1"/>
</dbReference>
<evidence type="ECO:0000256" key="1">
    <source>
        <dbReference type="ARBA" id="ARBA00001947"/>
    </source>
</evidence>
<keyword evidence="9" id="KW-0862">Zinc</keyword>
<dbReference type="Proteomes" id="UP000032568">
    <property type="component" value="Chromosome"/>
</dbReference>
<dbReference type="Pfam" id="PF05193">
    <property type="entry name" value="Peptidase_M16_C"/>
    <property type="match status" value="1"/>
</dbReference>
<evidence type="ECO:0000259" key="18">
    <source>
        <dbReference type="Pfam" id="PF16187"/>
    </source>
</evidence>
<protein>
    <recommendedName>
        <fullName evidence="5">Protease 3</fullName>
        <ecNumber evidence="4">3.4.24.55</ecNumber>
    </recommendedName>
    <alternativeName>
        <fullName evidence="13">Pitrilysin</fullName>
    </alternativeName>
    <alternativeName>
        <fullName evidence="12">Protease III</fullName>
    </alternativeName>
    <alternativeName>
        <fullName evidence="11">Protease pi</fullName>
    </alternativeName>
</protein>
<evidence type="ECO:0000256" key="13">
    <source>
        <dbReference type="ARBA" id="ARBA00033450"/>
    </source>
</evidence>
<keyword evidence="10" id="KW-0482">Metalloprotease</keyword>
<dbReference type="Pfam" id="PF00675">
    <property type="entry name" value="Peptidase_M16"/>
    <property type="match status" value="1"/>
</dbReference>
<keyword evidence="8" id="KW-0378">Hydrolase</keyword>
<evidence type="ECO:0000256" key="7">
    <source>
        <dbReference type="ARBA" id="ARBA00022723"/>
    </source>
</evidence>
<evidence type="ECO:0000259" key="16">
    <source>
        <dbReference type="Pfam" id="PF00675"/>
    </source>
</evidence>
<comment type="function">
    <text evidence="2">Endopeptidase that degrades small peptides of less than 7 kDa, such as glucagon and insulin.</text>
</comment>
<evidence type="ECO:0000256" key="11">
    <source>
        <dbReference type="ARBA" id="ARBA00029597"/>
    </source>
</evidence>
<dbReference type="Pfam" id="PF16187">
    <property type="entry name" value="Peptidase_M16_M"/>
    <property type="match status" value="1"/>
</dbReference>
<evidence type="ECO:0000313" key="20">
    <source>
        <dbReference type="EMBL" id="WDE00765.1"/>
    </source>
</evidence>
<keyword evidence="7" id="KW-0479">Metal-binding</keyword>
<feature type="chain" id="PRO_5042294249" description="Protease 3" evidence="15">
    <location>
        <begin position="27"/>
        <end position="962"/>
    </location>
</feature>
<keyword evidence="6" id="KW-0645">Protease</keyword>
<organism evidence="20 21">
    <name type="scientific">Thalassomonas actiniarum</name>
    <dbReference type="NCBI Taxonomy" id="485447"/>
    <lineage>
        <taxon>Bacteria</taxon>
        <taxon>Pseudomonadati</taxon>
        <taxon>Pseudomonadota</taxon>
        <taxon>Gammaproteobacteria</taxon>
        <taxon>Alteromonadales</taxon>
        <taxon>Colwelliaceae</taxon>
        <taxon>Thalassomonas</taxon>
    </lineage>
</organism>
<dbReference type="GO" id="GO:0004222">
    <property type="term" value="F:metalloendopeptidase activity"/>
    <property type="evidence" value="ECO:0007669"/>
    <property type="project" value="UniProtKB-EC"/>
</dbReference>
<dbReference type="EMBL" id="CP059735">
    <property type="protein sequence ID" value="WDE00765.1"/>
    <property type="molecule type" value="Genomic_DNA"/>
</dbReference>
<evidence type="ECO:0000256" key="12">
    <source>
        <dbReference type="ARBA" id="ARBA00031184"/>
    </source>
</evidence>
<evidence type="ECO:0000256" key="15">
    <source>
        <dbReference type="SAM" id="SignalP"/>
    </source>
</evidence>